<feature type="region of interest" description="Disordered" evidence="2">
    <location>
        <begin position="337"/>
        <end position="370"/>
    </location>
</feature>
<dbReference type="RefSeq" id="XP_003094035.2">
    <property type="nucleotide sequence ID" value="XM_003093987.2"/>
</dbReference>
<dbReference type="GO" id="GO:0003729">
    <property type="term" value="F:mRNA binding"/>
    <property type="evidence" value="ECO:0007669"/>
    <property type="project" value="TreeGrafter"/>
</dbReference>
<feature type="compositionally biased region" description="Low complexity" evidence="2">
    <location>
        <begin position="344"/>
        <end position="360"/>
    </location>
</feature>
<evidence type="ECO:0000256" key="2">
    <source>
        <dbReference type="SAM" id="MobiDB-lite"/>
    </source>
</evidence>
<dbReference type="Pfam" id="PF22675">
    <property type="entry name" value="KH-I_KHDC4-BBP"/>
    <property type="match status" value="1"/>
</dbReference>
<dbReference type="GO" id="GO:0048024">
    <property type="term" value="P:regulation of mRNA splicing, via spliceosome"/>
    <property type="evidence" value="ECO:0007669"/>
    <property type="project" value="TreeGrafter"/>
</dbReference>
<dbReference type="GO" id="GO:0005634">
    <property type="term" value="C:nucleus"/>
    <property type="evidence" value="ECO:0007669"/>
    <property type="project" value="TreeGrafter"/>
</dbReference>
<dbReference type="GeneID" id="9811721"/>
<dbReference type="PANTHER" id="PTHR11208">
    <property type="entry name" value="RNA-BINDING PROTEIN RELATED"/>
    <property type="match status" value="1"/>
</dbReference>
<reference evidence="3" key="1">
    <citation type="submission" date="2007-07" db="EMBL/GenBank/DDBJ databases">
        <title>PCAP assembly of the Caenorhabditis remanei genome.</title>
        <authorList>
            <consortium name="The Caenorhabditis remanei Sequencing Consortium"/>
            <person name="Wilson R.K."/>
        </authorList>
    </citation>
    <scope>NUCLEOTIDE SEQUENCE [LARGE SCALE GENOMIC DNA]</scope>
    <source>
        <strain evidence="3">PB4641</strain>
    </source>
</reference>
<gene>
    <name evidence="3" type="ORF">CRE_16415</name>
</gene>
<dbReference type="KEGG" id="crq:GCK72_012876"/>
<dbReference type="SMART" id="SM00322">
    <property type="entry name" value="KH"/>
    <property type="match status" value="1"/>
</dbReference>
<dbReference type="FunCoup" id="E3NC58">
    <property type="interactions" value="244"/>
</dbReference>
<dbReference type="InterPro" id="IPR036612">
    <property type="entry name" value="KH_dom_type_1_sf"/>
</dbReference>
<protein>
    <submittedName>
        <fullName evidence="3">Uncharacterized protein</fullName>
    </submittedName>
</protein>
<accession>E3NC58</accession>
<name>E3NC58_CAERE</name>
<dbReference type="OMA" id="HMYELMN"/>
<dbReference type="STRING" id="31234.E3NC58"/>
<dbReference type="CTD" id="9811721"/>
<keyword evidence="1" id="KW-0694">RNA-binding</keyword>
<dbReference type="InterPro" id="IPR045071">
    <property type="entry name" value="BBP-like"/>
</dbReference>
<dbReference type="OrthoDB" id="6777263at2759"/>
<evidence type="ECO:0000256" key="1">
    <source>
        <dbReference type="ARBA" id="ARBA00022884"/>
    </source>
</evidence>
<dbReference type="PROSITE" id="PS50084">
    <property type="entry name" value="KH_TYPE_1"/>
    <property type="match status" value="1"/>
</dbReference>
<dbReference type="AlphaFoldDB" id="E3NC58"/>
<dbReference type="Gene3D" id="3.30.1370.10">
    <property type="entry name" value="K Homology domain, type 1"/>
    <property type="match status" value="1"/>
</dbReference>
<evidence type="ECO:0000313" key="3">
    <source>
        <dbReference type="EMBL" id="EFO92650.1"/>
    </source>
</evidence>
<proteinExistence type="predicted"/>
<dbReference type="SUPFAM" id="SSF54791">
    <property type="entry name" value="Eukaryotic type KH-domain (KH-domain type I)"/>
    <property type="match status" value="1"/>
</dbReference>
<dbReference type="eggNOG" id="KOG1588">
    <property type="taxonomic scope" value="Eukaryota"/>
</dbReference>
<dbReference type="EMBL" id="DS268592">
    <property type="protein sequence ID" value="EFO92650.1"/>
    <property type="molecule type" value="Genomic_DNA"/>
</dbReference>
<dbReference type="InterPro" id="IPR055256">
    <property type="entry name" value="KH_1_KHDC4/BBP-like"/>
</dbReference>
<sequence>MSSTPTADSLADGVQHLLLAEKLNQLLTPPQTDYSAKSQKSTSNHSDSEKNVYIESLTEERDHLVQYSDEFNHALKLIEQEINRVREGEQPKEKEVTVGALATGSLLSEIVVVPVDLYPNYNFVGRILGPRGTTAKQLESSTGCRVTILGRNKKDAGAAPADSAAPVDNGPLRVQISVPSDAPDAAKRMEMGLNVVKALLVPPADGQDELKRQQLMVLANMNGTYRPRTTSSNTSHPFAGSGDYGNQFQNLLPYGYRLPGKSQSPHSETKSDCYNPKCAILRSLMDQNNINTSIPKIEDVLSVVHMYELMNRIRLANSSLLSRQEEVSKAQEIGNRMCSSIGVPRRPSATPAPTPTSTRRLFNAKPRPQH</sequence>
<feature type="region of interest" description="Disordered" evidence="2">
    <location>
        <begin position="29"/>
        <end position="50"/>
    </location>
</feature>
<feature type="compositionally biased region" description="Polar residues" evidence="2">
    <location>
        <begin position="29"/>
        <end position="45"/>
    </location>
</feature>
<dbReference type="Proteomes" id="UP000008281">
    <property type="component" value="Unassembled WGS sequence"/>
</dbReference>
<keyword evidence="4" id="KW-1185">Reference proteome</keyword>
<dbReference type="PANTHER" id="PTHR11208:SF7">
    <property type="entry name" value="K HOMOLOGY DOMAIN-CONTAINING PROTEIN"/>
    <property type="match status" value="1"/>
</dbReference>
<dbReference type="InterPro" id="IPR004087">
    <property type="entry name" value="KH_dom"/>
</dbReference>
<organism evidence="4">
    <name type="scientific">Caenorhabditis remanei</name>
    <name type="common">Caenorhabditis vulgaris</name>
    <dbReference type="NCBI Taxonomy" id="31234"/>
    <lineage>
        <taxon>Eukaryota</taxon>
        <taxon>Metazoa</taxon>
        <taxon>Ecdysozoa</taxon>
        <taxon>Nematoda</taxon>
        <taxon>Chromadorea</taxon>
        <taxon>Rhabditida</taxon>
        <taxon>Rhabditina</taxon>
        <taxon>Rhabditomorpha</taxon>
        <taxon>Rhabditoidea</taxon>
        <taxon>Rhabditidae</taxon>
        <taxon>Peloderinae</taxon>
        <taxon>Caenorhabditis</taxon>
    </lineage>
</organism>
<evidence type="ECO:0000313" key="4">
    <source>
        <dbReference type="Proteomes" id="UP000008281"/>
    </source>
</evidence>
<dbReference type="HOGENOM" id="CLU_728114_0_0_1"/>